<dbReference type="PROSITE" id="PS50949">
    <property type="entry name" value="HTH_GNTR"/>
    <property type="match status" value="1"/>
</dbReference>
<dbReference type="Gene3D" id="1.20.120.530">
    <property type="entry name" value="GntR ligand-binding domain-like"/>
    <property type="match status" value="1"/>
</dbReference>
<sequence length="244" mass="25410">MSTTLASAVVTALRERIVTGALTPGERLPSENDLAKEHTVSRTVIREAIGILRAEGLVRSARGSGTYVLAVPHTAVYGSDTGNPSDGSWPNTGPRAGSPSGSTGGAPPLRPDPAALLEFRLALEPDAAALAAERRTAADLAALKEAAIAIETAGAHASDSLAADYHLHRTLAQTSGNPYFAGALTWLGPAMIGMPASRITGDDGHALTVQKEHRMIIEAVQDKDSRAAAAAMAWHLTRSLRELE</sequence>
<dbReference type="InterPro" id="IPR036390">
    <property type="entry name" value="WH_DNA-bd_sf"/>
</dbReference>
<keyword evidence="7" id="KW-1185">Reference proteome</keyword>
<dbReference type="Pfam" id="PF07729">
    <property type="entry name" value="FCD"/>
    <property type="match status" value="1"/>
</dbReference>
<accession>A0ABN2WL84</accession>
<dbReference type="Gene3D" id="1.10.10.10">
    <property type="entry name" value="Winged helix-like DNA-binding domain superfamily/Winged helix DNA-binding domain"/>
    <property type="match status" value="1"/>
</dbReference>
<dbReference type="RefSeq" id="WP_344336131.1">
    <property type="nucleotide sequence ID" value="NZ_BAAAPZ010000004.1"/>
</dbReference>
<evidence type="ECO:0000259" key="5">
    <source>
        <dbReference type="PROSITE" id="PS50949"/>
    </source>
</evidence>
<evidence type="ECO:0000256" key="2">
    <source>
        <dbReference type="ARBA" id="ARBA00023125"/>
    </source>
</evidence>
<name>A0ABN2WL84_9MICO</name>
<proteinExistence type="predicted"/>
<feature type="domain" description="HTH gntR-type" evidence="5">
    <location>
        <begin position="3"/>
        <end position="71"/>
    </location>
</feature>
<dbReference type="EMBL" id="BAAAPZ010000004">
    <property type="protein sequence ID" value="GAA2093361.1"/>
    <property type="molecule type" value="Genomic_DNA"/>
</dbReference>
<keyword evidence="2" id="KW-0238">DNA-binding</keyword>
<evidence type="ECO:0000256" key="1">
    <source>
        <dbReference type="ARBA" id="ARBA00023015"/>
    </source>
</evidence>
<dbReference type="SMART" id="SM00345">
    <property type="entry name" value="HTH_GNTR"/>
    <property type="match status" value="1"/>
</dbReference>
<dbReference type="PRINTS" id="PR00035">
    <property type="entry name" value="HTHGNTR"/>
</dbReference>
<reference evidence="6 7" key="1">
    <citation type="journal article" date="2019" name="Int. J. Syst. Evol. Microbiol.">
        <title>The Global Catalogue of Microorganisms (GCM) 10K type strain sequencing project: providing services to taxonomists for standard genome sequencing and annotation.</title>
        <authorList>
            <consortium name="The Broad Institute Genomics Platform"/>
            <consortium name="The Broad Institute Genome Sequencing Center for Infectious Disease"/>
            <person name="Wu L."/>
            <person name="Ma J."/>
        </authorList>
    </citation>
    <scope>NUCLEOTIDE SEQUENCE [LARGE SCALE GENOMIC DNA]</scope>
    <source>
        <strain evidence="6 7">JCM 15900</strain>
    </source>
</reference>
<evidence type="ECO:0000313" key="6">
    <source>
        <dbReference type="EMBL" id="GAA2093361.1"/>
    </source>
</evidence>
<dbReference type="InterPro" id="IPR011711">
    <property type="entry name" value="GntR_C"/>
</dbReference>
<dbReference type="SMART" id="SM00895">
    <property type="entry name" value="FCD"/>
    <property type="match status" value="1"/>
</dbReference>
<dbReference type="InterPro" id="IPR000524">
    <property type="entry name" value="Tscrpt_reg_HTH_GntR"/>
</dbReference>
<evidence type="ECO:0000313" key="7">
    <source>
        <dbReference type="Proteomes" id="UP001500984"/>
    </source>
</evidence>
<dbReference type="PANTHER" id="PTHR43537:SF44">
    <property type="entry name" value="GNTR FAMILY REGULATORY PROTEIN"/>
    <property type="match status" value="1"/>
</dbReference>
<dbReference type="InterPro" id="IPR008920">
    <property type="entry name" value="TF_FadR/GntR_C"/>
</dbReference>
<organism evidence="6 7">
    <name type="scientific">Brevibacterium salitolerans</name>
    <dbReference type="NCBI Taxonomy" id="1403566"/>
    <lineage>
        <taxon>Bacteria</taxon>
        <taxon>Bacillati</taxon>
        <taxon>Actinomycetota</taxon>
        <taxon>Actinomycetes</taxon>
        <taxon>Micrococcales</taxon>
        <taxon>Brevibacteriaceae</taxon>
        <taxon>Brevibacterium</taxon>
    </lineage>
</organism>
<evidence type="ECO:0000256" key="4">
    <source>
        <dbReference type="SAM" id="MobiDB-lite"/>
    </source>
</evidence>
<feature type="region of interest" description="Disordered" evidence="4">
    <location>
        <begin position="79"/>
        <end position="111"/>
    </location>
</feature>
<protein>
    <submittedName>
        <fullName evidence="6">FadR/GntR family transcriptional regulator</fullName>
    </submittedName>
</protein>
<gene>
    <name evidence="6" type="ORF">GCM10009823_11630</name>
</gene>
<feature type="compositionally biased region" description="Polar residues" evidence="4">
    <location>
        <begin position="80"/>
        <end position="91"/>
    </location>
</feature>
<feature type="compositionally biased region" description="Low complexity" evidence="4">
    <location>
        <begin position="92"/>
        <end position="111"/>
    </location>
</feature>
<dbReference type="Proteomes" id="UP001500984">
    <property type="component" value="Unassembled WGS sequence"/>
</dbReference>
<dbReference type="CDD" id="cd07377">
    <property type="entry name" value="WHTH_GntR"/>
    <property type="match status" value="1"/>
</dbReference>
<dbReference type="InterPro" id="IPR036388">
    <property type="entry name" value="WH-like_DNA-bd_sf"/>
</dbReference>
<keyword evidence="3" id="KW-0804">Transcription</keyword>
<comment type="caution">
    <text evidence="6">The sequence shown here is derived from an EMBL/GenBank/DDBJ whole genome shotgun (WGS) entry which is preliminary data.</text>
</comment>
<dbReference type="SUPFAM" id="SSF46785">
    <property type="entry name" value="Winged helix' DNA-binding domain"/>
    <property type="match status" value="1"/>
</dbReference>
<dbReference type="SUPFAM" id="SSF48008">
    <property type="entry name" value="GntR ligand-binding domain-like"/>
    <property type="match status" value="1"/>
</dbReference>
<keyword evidence="1" id="KW-0805">Transcription regulation</keyword>
<dbReference type="Pfam" id="PF00392">
    <property type="entry name" value="GntR"/>
    <property type="match status" value="1"/>
</dbReference>
<dbReference type="PANTHER" id="PTHR43537">
    <property type="entry name" value="TRANSCRIPTIONAL REGULATOR, GNTR FAMILY"/>
    <property type="match status" value="1"/>
</dbReference>
<evidence type="ECO:0000256" key="3">
    <source>
        <dbReference type="ARBA" id="ARBA00023163"/>
    </source>
</evidence>